<feature type="transmembrane region" description="Helical" evidence="6">
    <location>
        <begin position="343"/>
        <end position="365"/>
    </location>
</feature>
<feature type="transmembrane region" description="Helical" evidence="6">
    <location>
        <begin position="525"/>
        <end position="543"/>
    </location>
</feature>
<feature type="transmembrane region" description="Helical" evidence="6">
    <location>
        <begin position="121"/>
        <end position="139"/>
    </location>
</feature>
<feature type="transmembrane region" description="Helical" evidence="6">
    <location>
        <begin position="496"/>
        <end position="513"/>
    </location>
</feature>
<evidence type="ECO:0000313" key="8">
    <source>
        <dbReference type="EMBL" id="KAF2264990.1"/>
    </source>
</evidence>
<feature type="transmembrane region" description="Helical" evidence="6">
    <location>
        <begin position="391"/>
        <end position="410"/>
    </location>
</feature>
<dbReference type="GO" id="GO:0022857">
    <property type="term" value="F:transmembrane transporter activity"/>
    <property type="evidence" value="ECO:0007669"/>
    <property type="project" value="InterPro"/>
</dbReference>
<name>A0A9P4N0J9_9PLEO</name>
<comment type="caution">
    <text evidence="8">The sequence shown here is derived from an EMBL/GenBank/DDBJ whole genome shotgun (WGS) entry which is preliminary data.</text>
</comment>
<feature type="transmembrane region" description="Helical" evidence="6">
    <location>
        <begin position="235"/>
        <end position="257"/>
    </location>
</feature>
<comment type="subcellular location">
    <subcellularLocation>
        <location evidence="1">Membrane</location>
        <topology evidence="1">Multi-pass membrane protein</topology>
    </subcellularLocation>
</comment>
<keyword evidence="2" id="KW-0813">Transport</keyword>
<feature type="domain" description="Major facilitator superfamily (MFS) profile" evidence="7">
    <location>
        <begin position="45"/>
        <end position="548"/>
    </location>
</feature>
<evidence type="ECO:0000256" key="5">
    <source>
        <dbReference type="ARBA" id="ARBA00023136"/>
    </source>
</evidence>
<dbReference type="PANTHER" id="PTHR23504">
    <property type="entry name" value="MAJOR FACILITATOR SUPERFAMILY DOMAIN-CONTAINING PROTEIN 10"/>
    <property type="match status" value="1"/>
</dbReference>
<accession>A0A9P4N0J9</accession>
<evidence type="ECO:0000256" key="6">
    <source>
        <dbReference type="SAM" id="Phobius"/>
    </source>
</evidence>
<dbReference type="SUPFAM" id="SSF103473">
    <property type="entry name" value="MFS general substrate transporter"/>
    <property type="match status" value="1"/>
</dbReference>
<sequence length="556" mass="60492">MANPRDVEECERLLGVSASEEKSIPIAVRAIEEKVTWKNLPHKRQLLLLALCRLSTPLSNACLIPYLYYLVKSILSDPDHPSAPQKISRLTGLLVAAYPLGQMSTSMLWGRVSDTYGRKPAILIGLFISVVANLAFGFSRTIGMLLFWRVLAGMANGILGVMRTMTAEIVKERKYQTRAFLAPPLIFNSGRVAALAIGGCLADPVDNLPALFGPSGIFNFSGNPKGVAWTLSYPYALPALFNGVVLSVCLMLAALWLKESLPTKEKDRDLGIIIGKTISGFIRNKILRKPGLEYTAVQIEEAEILMADVPIAQASGSSTPTDNISRSYRPAFREIWTKRLLKTLFAFLLLPLHNSTFLHIFPVFLSMPTTENKHPTIFHFTGGLGLASPTVGLYLATFGICGILLQLFLYPRIQKYIGTIGAFRFANSIFPFAYIYAPYLSLLSGNMVEKWPAMAVILFLQVMARTMAFPSTVILLTEAAPSKSVLGTVHGAGNTLSALASAVGPVLGGILLAKGIDMGVVGLVWWSWMSAVAFIALGWSFVVSGKEHNAAEGCME</sequence>
<dbReference type="InterPro" id="IPR036259">
    <property type="entry name" value="MFS_trans_sf"/>
</dbReference>
<evidence type="ECO:0000256" key="1">
    <source>
        <dbReference type="ARBA" id="ARBA00004141"/>
    </source>
</evidence>
<keyword evidence="3 6" id="KW-0812">Transmembrane</keyword>
<feature type="transmembrane region" description="Helical" evidence="6">
    <location>
        <begin position="451"/>
        <end position="476"/>
    </location>
</feature>
<dbReference type="Gene3D" id="1.20.1250.20">
    <property type="entry name" value="MFS general substrate transporter like domains"/>
    <property type="match status" value="1"/>
</dbReference>
<evidence type="ECO:0000259" key="7">
    <source>
        <dbReference type="PROSITE" id="PS50850"/>
    </source>
</evidence>
<dbReference type="EMBL" id="ML986612">
    <property type="protein sequence ID" value="KAF2264990.1"/>
    <property type="molecule type" value="Genomic_DNA"/>
</dbReference>
<reference evidence="9" key="1">
    <citation type="journal article" date="2020" name="Stud. Mycol.">
        <title>101 Dothideomycetes genomes: A test case for predicting lifestyles and emergence of pathogens.</title>
        <authorList>
            <person name="Haridas S."/>
            <person name="Albert R."/>
            <person name="Binder M."/>
            <person name="Bloem J."/>
            <person name="LaButti K."/>
            <person name="Salamov A."/>
            <person name="Andreopoulos B."/>
            <person name="Baker S."/>
            <person name="Barry K."/>
            <person name="Bills G."/>
            <person name="Bluhm B."/>
            <person name="Cannon C."/>
            <person name="Castanera R."/>
            <person name="Culley D."/>
            <person name="Daum C."/>
            <person name="Ezra D."/>
            <person name="Gonzalez J."/>
            <person name="Henrissat B."/>
            <person name="Kuo A."/>
            <person name="Liang C."/>
            <person name="Lipzen A."/>
            <person name="Lutzoni F."/>
            <person name="Magnuson J."/>
            <person name="Mondo S."/>
            <person name="Nolan M."/>
            <person name="Ohm R."/>
            <person name="Pangilinan J."/>
            <person name="Park H.-J."/>
            <person name="Ramirez L."/>
            <person name="Alfaro M."/>
            <person name="Sun H."/>
            <person name="Tritt A."/>
            <person name="Yoshinaga Y."/>
            <person name="Zwiers L.-H."/>
            <person name="Turgeon B."/>
            <person name="Goodwin S."/>
            <person name="Spatafora J."/>
            <person name="Crous P."/>
            <person name="Grigoriev I."/>
        </authorList>
    </citation>
    <scope>NUCLEOTIDE SEQUENCE [LARGE SCALE GENOMIC DNA]</scope>
    <source>
        <strain evidence="9">CBS 304.66</strain>
    </source>
</reference>
<keyword evidence="5 6" id="KW-0472">Membrane</keyword>
<dbReference type="GO" id="GO:0016020">
    <property type="term" value="C:membrane"/>
    <property type="evidence" value="ECO:0007669"/>
    <property type="project" value="UniProtKB-SubCell"/>
</dbReference>
<protein>
    <submittedName>
        <fullName evidence="8">MFS general substrate transporter</fullName>
    </submittedName>
</protein>
<dbReference type="PANTHER" id="PTHR23504:SF6">
    <property type="entry name" value="MULTIDRUG TRANSPORTER, PUTATIVE (AFU_ORTHOLOGUE AFUA_4G08740)-RELATED"/>
    <property type="match status" value="1"/>
</dbReference>
<evidence type="ECO:0000256" key="2">
    <source>
        <dbReference type="ARBA" id="ARBA00022448"/>
    </source>
</evidence>
<dbReference type="InterPro" id="IPR020846">
    <property type="entry name" value="MFS_dom"/>
</dbReference>
<dbReference type="OrthoDB" id="10262656at2759"/>
<keyword evidence="4 6" id="KW-1133">Transmembrane helix</keyword>
<keyword evidence="9" id="KW-1185">Reference proteome</keyword>
<proteinExistence type="predicted"/>
<feature type="transmembrane region" description="Helical" evidence="6">
    <location>
        <begin position="422"/>
        <end position="439"/>
    </location>
</feature>
<evidence type="ECO:0000313" key="9">
    <source>
        <dbReference type="Proteomes" id="UP000800093"/>
    </source>
</evidence>
<dbReference type="AlphaFoldDB" id="A0A9P4N0J9"/>
<dbReference type="PROSITE" id="PS50850">
    <property type="entry name" value="MFS"/>
    <property type="match status" value="1"/>
</dbReference>
<feature type="transmembrane region" description="Helical" evidence="6">
    <location>
        <begin position="46"/>
        <end position="70"/>
    </location>
</feature>
<organism evidence="8 9">
    <name type="scientific">Lojkania enalia</name>
    <dbReference type="NCBI Taxonomy" id="147567"/>
    <lineage>
        <taxon>Eukaryota</taxon>
        <taxon>Fungi</taxon>
        <taxon>Dikarya</taxon>
        <taxon>Ascomycota</taxon>
        <taxon>Pezizomycotina</taxon>
        <taxon>Dothideomycetes</taxon>
        <taxon>Pleosporomycetidae</taxon>
        <taxon>Pleosporales</taxon>
        <taxon>Pleosporales incertae sedis</taxon>
        <taxon>Lojkania</taxon>
    </lineage>
</organism>
<gene>
    <name evidence="8" type="ORF">CC78DRAFT_543759</name>
</gene>
<dbReference type="Pfam" id="PF07690">
    <property type="entry name" value="MFS_1"/>
    <property type="match status" value="1"/>
</dbReference>
<evidence type="ECO:0000256" key="3">
    <source>
        <dbReference type="ARBA" id="ARBA00022692"/>
    </source>
</evidence>
<feature type="transmembrane region" description="Helical" evidence="6">
    <location>
        <begin position="145"/>
        <end position="164"/>
    </location>
</feature>
<evidence type="ECO:0000256" key="4">
    <source>
        <dbReference type="ARBA" id="ARBA00022989"/>
    </source>
</evidence>
<dbReference type="Proteomes" id="UP000800093">
    <property type="component" value="Unassembled WGS sequence"/>
</dbReference>
<dbReference type="InterPro" id="IPR011701">
    <property type="entry name" value="MFS"/>
</dbReference>